<dbReference type="GO" id="GO:0016020">
    <property type="term" value="C:membrane"/>
    <property type="evidence" value="ECO:0007669"/>
    <property type="project" value="UniProtKB-SubCell"/>
</dbReference>
<dbReference type="RefSeq" id="WP_161141075.1">
    <property type="nucleotide sequence ID" value="NZ_SPKJ01000046.1"/>
</dbReference>
<feature type="domain" description="NnrU" evidence="6">
    <location>
        <begin position="3"/>
        <end position="190"/>
    </location>
</feature>
<dbReference type="InterPro" id="IPR009915">
    <property type="entry name" value="NnrU_dom"/>
</dbReference>
<evidence type="ECO:0000256" key="2">
    <source>
        <dbReference type="ARBA" id="ARBA00022692"/>
    </source>
</evidence>
<dbReference type="Pfam" id="PF07298">
    <property type="entry name" value="NnrU"/>
    <property type="match status" value="1"/>
</dbReference>
<feature type="transmembrane region" description="Helical" evidence="5">
    <location>
        <begin position="71"/>
        <end position="93"/>
    </location>
</feature>
<dbReference type="EMBL" id="SPKJ01000046">
    <property type="protein sequence ID" value="MYZ48726.1"/>
    <property type="molecule type" value="Genomic_DNA"/>
</dbReference>
<gene>
    <name evidence="7" type="ORF">E4O86_13495</name>
</gene>
<sequence length="192" mass="21196">MSVLIVGLVLFLGVHSVRIAADSWRSRMLERLGEGPWKGIYALLSLVGLVLIVWGYGLARLDPIVIWSPPIWTRHLAILLNLFAFLLLAIYLVPSGRLKARLHHPMVLGVKVWAFAHLLANGTLADLLLFGSFLLWAIADFASARRRDRAAGRIYVAGPVRNDVVAVAVGLVLWLAILTFLHQWLIGVSPLA</sequence>
<name>A0A964WU65_9HYPH</name>
<evidence type="ECO:0000256" key="3">
    <source>
        <dbReference type="ARBA" id="ARBA00022989"/>
    </source>
</evidence>
<evidence type="ECO:0000256" key="5">
    <source>
        <dbReference type="SAM" id="Phobius"/>
    </source>
</evidence>
<feature type="transmembrane region" description="Helical" evidence="5">
    <location>
        <begin position="113"/>
        <end position="143"/>
    </location>
</feature>
<feature type="transmembrane region" description="Helical" evidence="5">
    <location>
        <begin position="40"/>
        <end position="59"/>
    </location>
</feature>
<protein>
    <submittedName>
        <fullName evidence="7">Protein NrnU</fullName>
    </submittedName>
</protein>
<keyword evidence="2 5" id="KW-0812">Transmembrane</keyword>
<keyword evidence="3 5" id="KW-1133">Transmembrane helix</keyword>
<dbReference type="AlphaFoldDB" id="A0A964WU65"/>
<evidence type="ECO:0000313" key="8">
    <source>
        <dbReference type="Proteomes" id="UP000773614"/>
    </source>
</evidence>
<reference evidence="7" key="1">
    <citation type="submission" date="2019-03" db="EMBL/GenBank/DDBJ databases">
        <title>Afifella sp. nov., isolated from activated sludge.</title>
        <authorList>
            <person name="Li Q."/>
            <person name="Liu Y."/>
        </authorList>
    </citation>
    <scope>NUCLEOTIDE SEQUENCE</scope>
    <source>
        <strain evidence="7">L72</strain>
    </source>
</reference>
<evidence type="ECO:0000256" key="4">
    <source>
        <dbReference type="ARBA" id="ARBA00023136"/>
    </source>
</evidence>
<accession>A0A964WU65</accession>
<feature type="transmembrane region" description="Helical" evidence="5">
    <location>
        <begin position="164"/>
        <end position="186"/>
    </location>
</feature>
<keyword evidence="8" id="KW-1185">Reference proteome</keyword>
<dbReference type="Proteomes" id="UP000773614">
    <property type="component" value="Unassembled WGS sequence"/>
</dbReference>
<evidence type="ECO:0000313" key="7">
    <source>
        <dbReference type="EMBL" id="MYZ48726.1"/>
    </source>
</evidence>
<proteinExistence type="predicted"/>
<organism evidence="7 8">
    <name type="scientific">Propylenella binzhouense</name>
    <dbReference type="NCBI Taxonomy" id="2555902"/>
    <lineage>
        <taxon>Bacteria</taxon>
        <taxon>Pseudomonadati</taxon>
        <taxon>Pseudomonadota</taxon>
        <taxon>Alphaproteobacteria</taxon>
        <taxon>Hyphomicrobiales</taxon>
        <taxon>Propylenellaceae</taxon>
        <taxon>Propylenella</taxon>
    </lineage>
</organism>
<dbReference type="OrthoDB" id="5293641at2"/>
<evidence type="ECO:0000259" key="6">
    <source>
        <dbReference type="Pfam" id="PF07298"/>
    </source>
</evidence>
<keyword evidence="4 5" id="KW-0472">Membrane</keyword>
<comment type="subcellular location">
    <subcellularLocation>
        <location evidence="1">Membrane</location>
        <topology evidence="1">Multi-pass membrane protein</topology>
    </subcellularLocation>
</comment>
<comment type="caution">
    <text evidence="7">The sequence shown here is derived from an EMBL/GenBank/DDBJ whole genome shotgun (WGS) entry which is preliminary data.</text>
</comment>
<evidence type="ECO:0000256" key="1">
    <source>
        <dbReference type="ARBA" id="ARBA00004141"/>
    </source>
</evidence>